<dbReference type="OMA" id="LISPMEP"/>
<dbReference type="InterPro" id="IPR052202">
    <property type="entry name" value="Yeast_MetPath_Reg"/>
</dbReference>
<evidence type="ECO:0000256" key="6">
    <source>
        <dbReference type="ARBA" id="ARBA00023163"/>
    </source>
</evidence>
<keyword evidence="5" id="KW-0238">DNA-binding</keyword>
<dbReference type="Pfam" id="PF04082">
    <property type="entry name" value="Fungal_trans"/>
    <property type="match status" value="1"/>
</dbReference>
<dbReference type="CDD" id="cd12148">
    <property type="entry name" value="fungal_TF_MHR"/>
    <property type="match status" value="1"/>
</dbReference>
<dbReference type="PANTHER" id="PTHR47782">
    <property type="entry name" value="ZN(II)2CYS6 TRANSCRIPTION FACTOR (EUROFUNG)-RELATED"/>
    <property type="match status" value="1"/>
</dbReference>
<keyword evidence="7" id="KW-0539">Nucleus</keyword>
<dbReference type="GO" id="GO:0043565">
    <property type="term" value="F:sequence-specific DNA binding"/>
    <property type="evidence" value="ECO:0007669"/>
    <property type="project" value="TreeGrafter"/>
</dbReference>
<dbReference type="eggNOG" id="ENOG502QTEH">
    <property type="taxonomic scope" value="Eukaryota"/>
</dbReference>
<dbReference type="KEGG" id="ela:UCREL1_146"/>
<dbReference type="EMBL" id="KB705381">
    <property type="protein sequence ID" value="EMR72797.1"/>
    <property type="molecule type" value="Genomic_DNA"/>
</dbReference>
<dbReference type="InterPro" id="IPR007219">
    <property type="entry name" value="XnlR_reg_dom"/>
</dbReference>
<proteinExistence type="predicted"/>
<evidence type="ECO:0000313" key="10">
    <source>
        <dbReference type="Proteomes" id="UP000012174"/>
    </source>
</evidence>
<comment type="subcellular location">
    <subcellularLocation>
        <location evidence="1">Nucleus</location>
    </subcellularLocation>
</comment>
<gene>
    <name evidence="9" type="ORF">UCREL1_146</name>
</gene>
<keyword evidence="4" id="KW-0805">Transcription regulation</keyword>
<accession>M7T825</accession>
<dbReference type="GO" id="GO:0006351">
    <property type="term" value="P:DNA-templated transcription"/>
    <property type="evidence" value="ECO:0007669"/>
    <property type="project" value="InterPro"/>
</dbReference>
<evidence type="ECO:0000256" key="7">
    <source>
        <dbReference type="ARBA" id="ARBA00023242"/>
    </source>
</evidence>
<dbReference type="HOGENOM" id="CLU_011881_1_1_1"/>
<feature type="domain" description="Xylanolytic transcriptional activator regulatory" evidence="8">
    <location>
        <begin position="7"/>
        <end position="122"/>
    </location>
</feature>
<protein>
    <submittedName>
        <fullName evidence="9">Putative fungal specific transcription factor domain-containing protein</fullName>
    </submittedName>
</protein>
<organism evidence="9 10">
    <name type="scientific">Eutypa lata (strain UCR-EL1)</name>
    <name type="common">Grapevine dieback disease fungus</name>
    <name type="synonym">Eutypa armeniacae</name>
    <dbReference type="NCBI Taxonomy" id="1287681"/>
    <lineage>
        <taxon>Eukaryota</taxon>
        <taxon>Fungi</taxon>
        <taxon>Dikarya</taxon>
        <taxon>Ascomycota</taxon>
        <taxon>Pezizomycotina</taxon>
        <taxon>Sordariomycetes</taxon>
        <taxon>Xylariomycetidae</taxon>
        <taxon>Xylariales</taxon>
        <taxon>Diatrypaceae</taxon>
        <taxon>Eutypa</taxon>
    </lineage>
</organism>
<dbReference type="OrthoDB" id="25921at2759"/>
<evidence type="ECO:0000313" key="9">
    <source>
        <dbReference type="EMBL" id="EMR72797.1"/>
    </source>
</evidence>
<dbReference type="GO" id="GO:0005634">
    <property type="term" value="C:nucleus"/>
    <property type="evidence" value="ECO:0007669"/>
    <property type="project" value="UniProtKB-SubCell"/>
</dbReference>
<keyword evidence="2" id="KW-0479">Metal-binding</keyword>
<dbReference type="PANTHER" id="PTHR47782:SF7">
    <property type="entry name" value="PROTEIN STB5"/>
    <property type="match status" value="1"/>
</dbReference>
<name>M7T825_EUTLA</name>
<evidence type="ECO:0000256" key="5">
    <source>
        <dbReference type="ARBA" id="ARBA00023125"/>
    </source>
</evidence>
<dbReference type="Proteomes" id="UP000012174">
    <property type="component" value="Unassembled WGS sequence"/>
</dbReference>
<evidence type="ECO:0000256" key="2">
    <source>
        <dbReference type="ARBA" id="ARBA00022723"/>
    </source>
</evidence>
<keyword evidence="3" id="KW-0862">Zinc</keyword>
<evidence type="ECO:0000259" key="8">
    <source>
        <dbReference type="Pfam" id="PF04082"/>
    </source>
</evidence>
<evidence type="ECO:0000256" key="4">
    <source>
        <dbReference type="ARBA" id="ARBA00023015"/>
    </source>
</evidence>
<evidence type="ECO:0000256" key="3">
    <source>
        <dbReference type="ARBA" id="ARBA00022833"/>
    </source>
</evidence>
<keyword evidence="6" id="KW-0804">Transcription</keyword>
<reference evidence="10" key="1">
    <citation type="journal article" date="2013" name="Genome Announc.">
        <title>Draft genome sequence of the grapevine dieback fungus Eutypa lata UCR-EL1.</title>
        <authorList>
            <person name="Blanco-Ulate B."/>
            <person name="Rolshausen P.E."/>
            <person name="Cantu D."/>
        </authorList>
    </citation>
    <scope>NUCLEOTIDE SEQUENCE [LARGE SCALE GENOMIC DNA]</scope>
    <source>
        <strain evidence="10">UCR-EL1</strain>
    </source>
</reference>
<sequence>MLLGLTQRDPDEKALSAIEIELHRRLFWSIYVLDRMMASSLGMSPALTDNNVDVPLPGLTLEEFASADRVYYTMILQTSRHVIQLRRLEDRILQRIHLDTASPHTNRPTLLKDIRADIENWYSHGCLISPMEPDNVPIHNSITWLGARYYFLLILLYYPTHFNSSEPIISQTELLRFTQKHLQLTSALFQQNQLPLNKITLFRLFPVGVVILYSFINWGTESMPFPARNEISTLLTILDAFSENWKHAHHAADIYRQFLAIIDAAPDLGALRFPQPFVTTPLEGGQGTNRGGLRSLFTNLLTLMQDALGKSSCYRIPNPAEESVVSSLEMTLVPQEPLFNPMPSNDFPTAYNAGTGGNEVPMVDYEFRSLELDFT</sequence>
<dbReference type="GO" id="GO:0008270">
    <property type="term" value="F:zinc ion binding"/>
    <property type="evidence" value="ECO:0007669"/>
    <property type="project" value="InterPro"/>
</dbReference>
<evidence type="ECO:0000256" key="1">
    <source>
        <dbReference type="ARBA" id="ARBA00004123"/>
    </source>
</evidence>
<dbReference type="AlphaFoldDB" id="M7T825"/>
<keyword evidence="10" id="KW-1185">Reference proteome</keyword>
<dbReference type="GO" id="GO:0045944">
    <property type="term" value="P:positive regulation of transcription by RNA polymerase II"/>
    <property type="evidence" value="ECO:0007669"/>
    <property type="project" value="TreeGrafter"/>
</dbReference>
<dbReference type="GO" id="GO:0000981">
    <property type="term" value="F:DNA-binding transcription factor activity, RNA polymerase II-specific"/>
    <property type="evidence" value="ECO:0007669"/>
    <property type="project" value="TreeGrafter"/>
</dbReference>